<organism evidence="7 8">
    <name type="scientific">Aquifex aeolicus</name>
    <dbReference type="NCBI Taxonomy" id="63363"/>
    <lineage>
        <taxon>Bacteria</taxon>
        <taxon>Pseudomonadati</taxon>
        <taxon>Aquificota</taxon>
        <taxon>Aquificia</taxon>
        <taxon>Aquificales</taxon>
        <taxon>Aquificaceae</taxon>
        <taxon>Aquifex</taxon>
    </lineage>
</organism>
<keyword evidence="4 5" id="KW-0472">Membrane</keyword>
<protein>
    <submittedName>
        <fullName evidence="7">DUF4149 domain-containing protein</fullName>
    </submittedName>
</protein>
<evidence type="ECO:0000256" key="3">
    <source>
        <dbReference type="ARBA" id="ARBA00022989"/>
    </source>
</evidence>
<comment type="subcellular location">
    <subcellularLocation>
        <location evidence="1">Membrane</location>
    </subcellularLocation>
</comment>
<evidence type="ECO:0000256" key="2">
    <source>
        <dbReference type="ARBA" id="ARBA00022692"/>
    </source>
</evidence>
<proteinExistence type="predicted"/>
<evidence type="ECO:0000256" key="4">
    <source>
        <dbReference type="ARBA" id="ARBA00023136"/>
    </source>
</evidence>
<feature type="transmembrane region" description="Helical" evidence="5">
    <location>
        <begin position="12"/>
        <end position="38"/>
    </location>
</feature>
<evidence type="ECO:0000256" key="1">
    <source>
        <dbReference type="ARBA" id="ARBA00004370"/>
    </source>
</evidence>
<dbReference type="EMBL" id="DQVE01000035">
    <property type="protein sequence ID" value="HIP98391.1"/>
    <property type="molecule type" value="Genomic_DNA"/>
</dbReference>
<evidence type="ECO:0000259" key="6">
    <source>
        <dbReference type="Pfam" id="PF13664"/>
    </source>
</evidence>
<dbReference type="Proteomes" id="UP000606463">
    <property type="component" value="Unassembled WGS sequence"/>
</dbReference>
<evidence type="ECO:0000313" key="7">
    <source>
        <dbReference type="EMBL" id="HIP98391.1"/>
    </source>
</evidence>
<keyword evidence="2 5" id="KW-0812">Transmembrane</keyword>
<gene>
    <name evidence="7" type="ORF">EYH37_03365</name>
</gene>
<name>A0A9D0YP68_AQUAO</name>
<dbReference type="AlphaFoldDB" id="A0A9D0YP68"/>
<accession>A0A9D0YP68</accession>
<feature type="domain" description="TMEM205-like" evidence="6">
    <location>
        <begin position="17"/>
        <end position="93"/>
    </location>
</feature>
<evidence type="ECO:0000256" key="5">
    <source>
        <dbReference type="SAM" id="Phobius"/>
    </source>
</evidence>
<dbReference type="InterPro" id="IPR025423">
    <property type="entry name" value="TMEM205-like"/>
</dbReference>
<evidence type="ECO:0000313" key="8">
    <source>
        <dbReference type="Proteomes" id="UP000606463"/>
    </source>
</evidence>
<feature type="transmembrane region" description="Helical" evidence="5">
    <location>
        <begin position="75"/>
        <end position="96"/>
    </location>
</feature>
<comment type="caution">
    <text evidence="7">The sequence shown here is derived from an EMBL/GenBank/DDBJ whole genome shotgun (WGS) entry which is preliminary data.</text>
</comment>
<keyword evidence="3 5" id="KW-1133">Transmembrane helix</keyword>
<feature type="transmembrane region" description="Helical" evidence="5">
    <location>
        <begin position="116"/>
        <end position="137"/>
    </location>
</feature>
<dbReference type="Pfam" id="PF13664">
    <property type="entry name" value="DUF4149"/>
    <property type="match status" value="1"/>
</dbReference>
<reference evidence="7" key="1">
    <citation type="journal article" date="2020" name="ISME J.">
        <title>Gammaproteobacteria mediating utilization of methyl-, sulfur- and petroleum organic compounds in deep ocean hydrothermal plumes.</title>
        <authorList>
            <person name="Zhou Z."/>
            <person name="Liu Y."/>
            <person name="Pan J."/>
            <person name="Cron B.R."/>
            <person name="Toner B.M."/>
            <person name="Anantharaman K."/>
            <person name="Breier J.A."/>
            <person name="Dick G.J."/>
            <person name="Li M."/>
        </authorList>
    </citation>
    <scope>NUCLEOTIDE SEQUENCE</scope>
    <source>
        <strain evidence="7">SZUA-1501</strain>
    </source>
</reference>
<feature type="transmembrane region" description="Helical" evidence="5">
    <location>
        <begin position="50"/>
        <end position="69"/>
    </location>
</feature>
<dbReference type="GO" id="GO:0016020">
    <property type="term" value="C:membrane"/>
    <property type="evidence" value="ECO:0007669"/>
    <property type="project" value="UniProtKB-SubCell"/>
</dbReference>
<sequence length="140" mass="15642">MDVNPIAEKLVLAFTTATFSIGVFFSFVIAPILFKTLGKEQAGKIVEKTLPLYFALCLGLDALSLLAVFKANVGFILILILILTITLNAVQLYIIFPESREKKRTDYQGFLKLHKISLTFNIAVILLNLTAVLYLIFKPF</sequence>